<reference evidence="4" key="1">
    <citation type="submission" date="2019-04" db="EMBL/GenBank/DDBJ databases">
        <title>Nocardioides xinjiangensis sp. nov.</title>
        <authorList>
            <person name="Liu S."/>
        </authorList>
    </citation>
    <scope>NUCLEOTIDE SEQUENCE [LARGE SCALE GENOMIC DNA]</scope>
    <source>
        <strain evidence="4">18</strain>
    </source>
</reference>
<dbReference type="Pfam" id="PF13304">
    <property type="entry name" value="AAA_21"/>
    <property type="match status" value="1"/>
</dbReference>
<keyword evidence="4" id="KW-1185">Reference proteome</keyword>
<accession>A0A4S8PUM0</accession>
<dbReference type="InterPro" id="IPR003959">
    <property type="entry name" value="ATPase_AAA_core"/>
</dbReference>
<dbReference type="SUPFAM" id="SSF52540">
    <property type="entry name" value="P-loop containing nucleoside triphosphate hydrolases"/>
    <property type="match status" value="1"/>
</dbReference>
<organism evidence="3 4">
    <name type="scientific">Glycomyces buryatensis</name>
    <dbReference type="NCBI Taxonomy" id="2570927"/>
    <lineage>
        <taxon>Bacteria</taxon>
        <taxon>Bacillati</taxon>
        <taxon>Actinomycetota</taxon>
        <taxon>Actinomycetes</taxon>
        <taxon>Glycomycetales</taxon>
        <taxon>Glycomycetaceae</taxon>
        <taxon>Glycomyces</taxon>
    </lineage>
</organism>
<sequence length="611" mass="65494">MNGFARRQSIVKVRYLEIANFRGIRHIKWHILADFIALIGPGDSTKTTLLDALGLVLCPTYRSQFTDADFTDCNLDMPIRIEAAVTELPDSIVTENQFGHDRSGISPDGRLEHDSVPGTEECLLIRLEVDHTLEPVWRVVRPDAPDEGRPISAAQRQKLGFSRIGDYTDQHLKWSRSSALTRLTEQRSEMAAVGLAAQRRAREAIFESLGGADLLQEAADEAANRARRLGSAPFTRLRPGLEPPSTSLAQPLLLHNESVPLTSYGLGTRRLTSIAIHDPGASSAEPQILAIDEIEHGLEPHRLAALLTTLKSRAADGHAQIFLTTHSPITIENLQPPDAHVVRSTAGITTVTRVSESLGIDYGGIRKCPSALLSRRVLVGEGSTEFGFLRELLNRTDSFYGAAGKAGSAALGIAVVDGGGGTSAAQKAAIFAGLGYTTALLIDNDDSNADAQVEAAIAAGVTVIRWEPGRAIEDALIDDLDAHGLKDLIALAAELKSESAVRDPIQAKLAKPCGQLEGLDPTAWISQTGKAAGEILSAVQAASCGRNVNTGEQASSKGWFKSIDAGKALGGFVWDRRDALRGTAFMQRMQQLIAFAYAPASAPENDDHHES</sequence>
<evidence type="ECO:0000313" key="4">
    <source>
        <dbReference type="Proteomes" id="UP000308760"/>
    </source>
</evidence>
<feature type="domain" description="OLD protein-like TOPRIM" evidence="2">
    <location>
        <begin position="372"/>
        <end position="445"/>
    </location>
</feature>
<dbReference type="PANTHER" id="PTHR43581">
    <property type="entry name" value="ATP/GTP PHOSPHATASE"/>
    <property type="match status" value="1"/>
</dbReference>
<name>A0A4S8PUM0_9ACTN</name>
<protein>
    <submittedName>
        <fullName evidence="3">Uncharacterized protein</fullName>
    </submittedName>
</protein>
<dbReference type="Gene3D" id="3.40.50.300">
    <property type="entry name" value="P-loop containing nucleotide triphosphate hydrolases"/>
    <property type="match status" value="2"/>
</dbReference>
<dbReference type="InterPro" id="IPR051396">
    <property type="entry name" value="Bact_Antivir_Def_Nuclease"/>
</dbReference>
<dbReference type="InterPro" id="IPR034139">
    <property type="entry name" value="TOPRIM_OLD"/>
</dbReference>
<evidence type="ECO:0000313" key="3">
    <source>
        <dbReference type="EMBL" id="THV35207.1"/>
    </source>
</evidence>
<dbReference type="Pfam" id="PF20469">
    <property type="entry name" value="OLD-like_TOPRIM"/>
    <property type="match status" value="1"/>
</dbReference>
<feature type="domain" description="ATPase AAA-type core" evidence="1">
    <location>
        <begin position="35"/>
        <end position="331"/>
    </location>
</feature>
<dbReference type="GO" id="GO:0016887">
    <property type="term" value="F:ATP hydrolysis activity"/>
    <property type="evidence" value="ECO:0007669"/>
    <property type="project" value="InterPro"/>
</dbReference>
<proteinExistence type="predicted"/>
<dbReference type="InterPro" id="IPR027417">
    <property type="entry name" value="P-loop_NTPase"/>
</dbReference>
<dbReference type="PANTHER" id="PTHR43581:SF4">
    <property type="entry name" value="ATP_GTP PHOSPHATASE"/>
    <property type="match status" value="1"/>
</dbReference>
<dbReference type="Proteomes" id="UP000308760">
    <property type="component" value="Unassembled WGS sequence"/>
</dbReference>
<dbReference type="EMBL" id="STGY01000076">
    <property type="protein sequence ID" value="THV35207.1"/>
    <property type="molecule type" value="Genomic_DNA"/>
</dbReference>
<evidence type="ECO:0000259" key="1">
    <source>
        <dbReference type="Pfam" id="PF13304"/>
    </source>
</evidence>
<comment type="caution">
    <text evidence="3">The sequence shown here is derived from an EMBL/GenBank/DDBJ whole genome shotgun (WGS) entry which is preliminary data.</text>
</comment>
<reference evidence="3 4" key="2">
    <citation type="submission" date="2019-05" db="EMBL/GenBank/DDBJ databases">
        <title>Glycomyces buryatensis sp. nov.</title>
        <authorList>
            <person name="Nikitina E."/>
        </authorList>
    </citation>
    <scope>NUCLEOTIDE SEQUENCE [LARGE SCALE GENOMIC DNA]</scope>
    <source>
        <strain evidence="3 4">18</strain>
    </source>
</reference>
<gene>
    <name evidence="3" type="ORF">FAB82_23365</name>
</gene>
<dbReference type="AlphaFoldDB" id="A0A4S8PUM0"/>
<dbReference type="GO" id="GO:0005524">
    <property type="term" value="F:ATP binding"/>
    <property type="evidence" value="ECO:0007669"/>
    <property type="project" value="InterPro"/>
</dbReference>
<dbReference type="OrthoDB" id="3237462at2"/>
<evidence type="ECO:0000259" key="2">
    <source>
        <dbReference type="Pfam" id="PF20469"/>
    </source>
</evidence>